<protein>
    <submittedName>
        <fullName evidence="2">Uncharacterized protein</fullName>
    </submittedName>
</protein>
<dbReference type="AlphaFoldDB" id="A0A0C3CDB1"/>
<keyword evidence="3" id="KW-1185">Reference proteome</keyword>
<reference evidence="3" key="2">
    <citation type="submission" date="2015-01" db="EMBL/GenBank/DDBJ databases">
        <title>Evolutionary Origins and Diversification of the Mycorrhizal Mutualists.</title>
        <authorList>
            <consortium name="DOE Joint Genome Institute"/>
            <consortium name="Mycorrhizal Genomics Consortium"/>
            <person name="Kohler A."/>
            <person name="Kuo A."/>
            <person name="Nagy L.G."/>
            <person name="Floudas D."/>
            <person name="Copeland A."/>
            <person name="Barry K.W."/>
            <person name="Cichocki N."/>
            <person name="Veneault-Fourrey C."/>
            <person name="LaButti K."/>
            <person name="Lindquist E.A."/>
            <person name="Lipzen A."/>
            <person name="Lundell T."/>
            <person name="Morin E."/>
            <person name="Murat C."/>
            <person name="Riley R."/>
            <person name="Ohm R."/>
            <person name="Sun H."/>
            <person name="Tunlid A."/>
            <person name="Henrissat B."/>
            <person name="Grigoriev I.V."/>
            <person name="Hibbett D.S."/>
            <person name="Martin F."/>
        </authorList>
    </citation>
    <scope>NUCLEOTIDE SEQUENCE [LARGE SCALE GENOMIC DNA]</scope>
    <source>
        <strain evidence="3">h7</strain>
    </source>
</reference>
<evidence type="ECO:0000256" key="1">
    <source>
        <dbReference type="SAM" id="MobiDB-lite"/>
    </source>
</evidence>
<gene>
    <name evidence="2" type="ORF">M413DRAFT_129190</name>
</gene>
<feature type="region of interest" description="Disordered" evidence="1">
    <location>
        <begin position="1"/>
        <end position="76"/>
    </location>
</feature>
<name>A0A0C3CDB1_HEBCY</name>
<dbReference type="HOGENOM" id="CLU_2654754_0_0_1"/>
<feature type="compositionally biased region" description="Polar residues" evidence="1">
    <location>
        <begin position="1"/>
        <end position="21"/>
    </location>
</feature>
<accession>A0A0C3CDB1</accession>
<proteinExistence type="predicted"/>
<dbReference type="Proteomes" id="UP000053424">
    <property type="component" value="Unassembled WGS sequence"/>
</dbReference>
<feature type="compositionally biased region" description="Polar residues" evidence="1">
    <location>
        <begin position="58"/>
        <end position="76"/>
    </location>
</feature>
<sequence>MQTACQRPTKHPTSTTASHQPATPRKKDSPRQINRRRSKAHAHPASTAARSQDAIIHKQNTNNNHIQKNQQPKQAR</sequence>
<reference evidence="2 3" key="1">
    <citation type="submission" date="2014-04" db="EMBL/GenBank/DDBJ databases">
        <authorList>
            <consortium name="DOE Joint Genome Institute"/>
            <person name="Kuo A."/>
            <person name="Gay G."/>
            <person name="Dore J."/>
            <person name="Kohler A."/>
            <person name="Nagy L.G."/>
            <person name="Floudas D."/>
            <person name="Copeland A."/>
            <person name="Barry K.W."/>
            <person name="Cichocki N."/>
            <person name="Veneault-Fourrey C."/>
            <person name="LaButti K."/>
            <person name="Lindquist E.A."/>
            <person name="Lipzen A."/>
            <person name="Lundell T."/>
            <person name="Morin E."/>
            <person name="Murat C."/>
            <person name="Sun H."/>
            <person name="Tunlid A."/>
            <person name="Henrissat B."/>
            <person name="Grigoriev I.V."/>
            <person name="Hibbett D.S."/>
            <person name="Martin F."/>
            <person name="Nordberg H.P."/>
            <person name="Cantor M.N."/>
            <person name="Hua S.X."/>
        </authorList>
    </citation>
    <scope>NUCLEOTIDE SEQUENCE [LARGE SCALE GENOMIC DNA]</scope>
    <source>
        <strain evidence="3">h7</strain>
    </source>
</reference>
<dbReference type="EMBL" id="KN831778">
    <property type="protein sequence ID" value="KIM42209.1"/>
    <property type="molecule type" value="Genomic_DNA"/>
</dbReference>
<organism evidence="2 3">
    <name type="scientific">Hebeloma cylindrosporum</name>
    <dbReference type="NCBI Taxonomy" id="76867"/>
    <lineage>
        <taxon>Eukaryota</taxon>
        <taxon>Fungi</taxon>
        <taxon>Dikarya</taxon>
        <taxon>Basidiomycota</taxon>
        <taxon>Agaricomycotina</taxon>
        <taxon>Agaricomycetes</taxon>
        <taxon>Agaricomycetidae</taxon>
        <taxon>Agaricales</taxon>
        <taxon>Agaricineae</taxon>
        <taxon>Hymenogastraceae</taxon>
        <taxon>Hebeloma</taxon>
    </lineage>
</organism>
<evidence type="ECO:0000313" key="3">
    <source>
        <dbReference type="Proteomes" id="UP000053424"/>
    </source>
</evidence>
<feature type="compositionally biased region" description="Basic residues" evidence="1">
    <location>
        <begin position="33"/>
        <end position="42"/>
    </location>
</feature>
<evidence type="ECO:0000313" key="2">
    <source>
        <dbReference type="EMBL" id="KIM42209.1"/>
    </source>
</evidence>